<keyword evidence="3" id="KW-1185">Reference proteome</keyword>
<evidence type="ECO:0000313" key="2">
    <source>
        <dbReference type="EMBL" id="KAF9473087.1"/>
    </source>
</evidence>
<organism evidence="2 3">
    <name type="scientific">Pholiota conissans</name>
    <dbReference type="NCBI Taxonomy" id="109636"/>
    <lineage>
        <taxon>Eukaryota</taxon>
        <taxon>Fungi</taxon>
        <taxon>Dikarya</taxon>
        <taxon>Basidiomycota</taxon>
        <taxon>Agaricomycotina</taxon>
        <taxon>Agaricomycetes</taxon>
        <taxon>Agaricomycetidae</taxon>
        <taxon>Agaricales</taxon>
        <taxon>Agaricineae</taxon>
        <taxon>Strophariaceae</taxon>
        <taxon>Pholiota</taxon>
    </lineage>
</organism>
<gene>
    <name evidence="2" type="ORF">BDN70DRAFT_886196</name>
</gene>
<evidence type="ECO:0000313" key="3">
    <source>
        <dbReference type="Proteomes" id="UP000807469"/>
    </source>
</evidence>
<accession>A0A9P5YNL8</accession>
<reference evidence="2" key="1">
    <citation type="submission" date="2020-11" db="EMBL/GenBank/DDBJ databases">
        <authorList>
            <consortium name="DOE Joint Genome Institute"/>
            <person name="Ahrendt S."/>
            <person name="Riley R."/>
            <person name="Andreopoulos W."/>
            <person name="Labutti K."/>
            <person name="Pangilinan J."/>
            <person name="Ruiz-Duenas F.J."/>
            <person name="Barrasa J.M."/>
            <person name="Sanchez-Garcia M."/>
            <person name="Camarero S."/>
            <person name="Miyauchi S."/>
            <person name="Serrano A."/>
            <person name="Linde D."/>
            <person name="Babiker R."/>
            <person name="Drula E."/>
            <person name="Ayuso-Fernandez I."/>
            <person name="Pacheco R."/>
            <person name="Padilla G."/>
            <person name="Ferreira P."/>
            <person name="Barriuso J."/>
            <person name="Kellner H."/>
            <person name="Castanera R."/>
            <person name="Alfaro M."/>
            <person name="Ramirez L."/>
            <person name="Pisabarro A.G."/>
            <person name="Kuo A."/>
            <person name="Tritt A."/>
            <person name="Lipzen A."/>
            <person name="He G."/>
            <person name="Yan M."/>
            <person name="Ng V."/>
            <person name="Cullen D."/>
            <person name="Martin F."/>
            <person name="Rosso M.-N."/>
            <person name="Henrissat B."/>
            <person name="Hibbett D."/>
            <person name="Martinez A.T."/>
            <person name="Grigoriev I.V."/>
        </authorList>
    </citation>
    <scope>NUCLEOTIDE SEQUENCE</scope>
    <source>
        <strain evidence="2">CIRM-BRFM 674</strain>
    </source>
</reference>
<dbReference type="AlphaFoldDB" id="A0A9P5YNL8"/>
<sequence length="79" mass="8665">MCNNEQEPTIYQPPTSLKSPSLSAGVTPTVIFWINQNPRPTQNIEAATALGLRLGAKLQKLAALSNVSLIRYNKRRSSV</sequence>
<comment type="caution">
    <text evidence="2">The sequence shown here is derived from an EMBL/GenBank/DDBJ whole genome shotgun (WGS) entry which is preliminary data.</text>
</comment>
<dbReference type="Proteomes" id="UP000807469">
    <property type="component" value="Unassembled WGS sequence"/>
</dbReference>
<protein>
    <submittedName>
        <fullName evidence="2">Uncharacterized protein</fullName>
    </submittedName>
</protein>
<dbReference type="EMBL" id="MU155471">
    <property type="protein sequence ID" value="KAF9473087.1"/>
    <property type="molecule type" value="Genomic_DNA"/>
</dbReference>
<proteinExistence type="predicted"/>
<name>A0A9P5YNL8_9AGAR</name>
<feature type="region of interest" description="Disordered" evidence="1">
    <location>
        <begin position="1"/>
        <end position="22"/>
    </location>
</feature>
<evidence type="ECO:0000256" key="1">
    <source>
        <dbReference type="SAM" id="MobiDB-lite"/>
    </source>
</evidence>